<name>A0ABS6VYA5_9FLAO</name>
<comment type="similarity">
    <text evidence="3 4">Belongs to the TonB-dependent receptor family.</text>
</comment>
<dbReference type="Pfam" id="PF00593">
    <property type="entry name" value="TonB_dep_Rec_b-barrel"/>
    <property type="match status" value="1"/>
</dbReference>
<feature type="domain" description="TonB-dependent receptor plug" evidence="7">
    <location>
        <begin position="118"/>
        <end position="222"/>
    </location>
</feature>
<dbReference type="PANTHER" id="PTHR32552">
    <property type="entry name" value="FERRICHROME IRON RECEPTOR-RELATED"/>
    <property type="match status" value="1"/>
</dbReference>
<keyword evidence="5" id="KW-0732">Signal</keyword>
<dbReference type="EMBL" id="JAHWDF010000002">
    <property type="protein sequence ID" value="MBW2960579.1"/>
    <property type="molecule type" value="Genomic_DNA"/>
</dbReference>
<keyword evidence="3 4" id="KW-0472">Membrane</keyword>
<keyword evidence="3" id="KW-1134">Transmembrane beta strand</keyword>
<dbReference type="Pfam" id="PF13715">
    <property type="entry name" value="CarbopepD_reg_2"/>
    <property type="match status" value="1"/>
</dbReference>
<evidence type="ECO:0000256" key="1">
    <source>
        <dbReference type="ARBA" id="ARBA00023065"/>
    </source>
</evidence>
<dbReference type="RefSeq" id="WP_219038866.1">
    <property type="nucleotide sequence ID" value="NZ_JAHWDF010000002.1"/>
</dbReference>
<feature type="domain" description="TonB-dependent receptor-like beta-barrel" evidence="6">
    <location>
        <begin position="315"/>
        <end position="800"/>
    </location>
</feature>
<proteinExistence type="inferred from homology"/>
<keyword evidence="3" id="KW-0998">Cell outer membrane</keyword>
<comment type="subcellular location">
    <subcellularLocation>
        <location evidence="3">Cell outer membrane</location>
        <topology evidence="3">Multi-pass membrane protein</topology>
    </subcellularLocation>
</comment>
<keyword evidence="9" id="KW-1185">Reference proteome</keyword>
<gene>
    <name evidence="8" type="ORF">KW502_02040</name>
</gene>
<evidence type="ECO:0000256" key="5">
    <source>
        <dbReference type="SAM" id="SignalP"/>
    </source>
</evidence>
<dbReference type="InterPro" id="IPR010917">
    <property type="entry name" value="TonB_rcpt_CS"/>
</dbReference>
<evidence type="ECO:0000256" key="3">
    <source>
        <dbReference type="PROSITE-ProRule" id="PRU01360"/>
    </source>
</evidence>
<evidence type="ECO:0000259" key="7">
    <source>
        <dbReference type="Pfam" id="PF07715"/>
    </source>
</evidence>
<evidence type="ECO:0000313" key="8">
    <source>
        <dbReference type="EMBL" id="MBW2960579.1"/>
    </source>
</evidence>
<dbReference type="InterPro" id="IPR039426">
    <property type="entry name" value="TonB-dep_rcpt-like"/>
</dbReference>
<protein>
    <submittedName>
        <fullName evidence="8">TonB-dependent receptor</fullName>
    </submittedName>
</protein>
<dbReference type="PROSITE" id="PS52016">
    <property type="entry name" value="TONB_DEPENDENT_REC_3"/>
    <property type="match status" value="1"/>
</dbReference>
<sequence length="837" mass="92263">MKNFYFLFLLLFFCSFSYSQEGLMLQGKITSEDGEPVTGANITIAELSKGTTSDYSGNYQIQAITAGSYTIEVSFVGFKTITKDITLNQDTKLNFELQESAFELEGLVVTAQKREQKNKDVPIAITSYGNEFLQNQNIQEFDQLSEFVPGLQVQLQSANNPGIVIRGITSDNGDSRVEPRVSVFQNGVSISKSRGSVVELYDIERVEVLKGPQGTLFGRGAEIGAMHIINNKAVNDNSGKLTLGYGNFNQFRATGFVNTPLVKDKLFVRLAGIYSKRDGFIDNLSGGDLNGKETLAFRGSLKYMLGANTTLDVIANWQHDTPPGTAFKSGTYAPVGGDTNPNTFADLERGEELGLDRTVYDITAIAKHHINSVWDFTSTTAYREFDSDEAFDADGTPAPALFFHEIAKGKQFSQEVRFNFSADDKLNGFFGGNFFYEDGSQSAPLITNEQSYGALILSYLTGNQDLFMVNGIPQYFPAIPNDPDTFGQAAGAPLNEANRESYTNYGKNYSGDIFADVSYSVIPSLIFTLGLRGTWENINAGYEVDDAETPSFIGALLSTYPNNLFAPTNGRLKASENFLSAVGRFAVNYEVSNQFSVFGNLARGRRPNVINIDETGANTLAAESVWSYEVGAKSLFLNNRLQFDVNAYTYKYRHFQTSITTFDPETGINTNPDDSGSATSYGFEAAFQYAFAKNSNFFANYSYIDASFDDEDENGNEQELAGNTFRLTPKHSFSLGVNYQPSITKNMDLYVRPSYSYKSKVFFEETNKPGVSQDAYGLLNFKVGTIINKKYEVNFFMNNVLDEEYIIDGGNTGGGFGIPTFIAGAPRSYGVQASIKF</sequence>
<keyword evidence="3" id="KW-0813">Transport</keyword>
<reference evidence="8 9" key="1">
    <citation type="submission" date="2021-07" db="EMBL/GenBank/DDBJ databases">
        <title>Mesonia aestuariivivens sp. nov., isolated from a tidal flat.</title>
        <authorList>
            <person name="Kim Y.-O."/>
            <person name="Yoon J.-H."/>
        </authorList>
    </citation>
    <scope>NUCLEOTIDE SEQUENCE [LARGE SCALE GENOMIC DNA]</scope>
    <source>
        <strain evidence="8 9">JHPTF-M18</strain>
    </source>
</reference>
<dbReference type="PANTHER" id="PTHR32552:SF81">
    <property type="entry name" value="TONB-DEPENDENT OUTER MEMBRANE RECEPTOR"/>
    <property type="match status" value="1"/>
</dbReference>
<evidence type="ECO:0000259" key="6">
    <source>
        <dbReference type="Pfam" id="PF00593"/>
    </source>
</evidence>
<accession>A0ABS6VYA5</accession>
<keyword evidence="3" id="KW-0812">Transmembrane</keyword>
<dbReference type="Proteomes" id="UP000719267">
    <property type="component" value="Unassembled WGS sequence"/>
</dbReference>
<keyword evidence="1" id="KW-0406">Ion transport</keyword>
<comment type="caution">
    <text evidence="8">The sequence shown here is derived from an EMBL/GenBank/DDBJ whole genome shotgun (WGS) entry which is preliminary data.</text>
</comment>
<keyword evidence="8" id="KW-0675">Receptor</keyword>
<dbReference type="InterPro" id="IPR012910">
    <property type="entry name" value="Plug_dom"/>
</dbReference>
<keyword evidence="2 4" id="KW-0798">TonB box</keyword>
<dbReference type="InterPro" id="IPR000531">
    <property type="entry name" value="Beta-barrel_TonB"/>
</dbReference>
<organism evidence="8 9">
    <name type="scientific">Mesonia aestuariivivens</name>
    <dbReference type="NCBI Taxonomy" id="2796128"/>
    <lineage>
        <taxon>Bacteria</taxon>
        <taxon>Pseudomonadati</taxon>
        <taxon>Bacteroidota</taxon>
        <taxon>Flavobacteriia</taxon>
        <taxon>Flavobacteriales</taxon>
        <taxon>Flavobacteriaceae</taxon>
        <taxon>Mesonia</taxon>
    </lineage>
</organism>
<evidence type="ECO:0000256" key="2">
    <source>
        <dbReference type="ARBA" id="ARBA00023077"/>
    </source>
</evidence>
<evidence type="ECO:0000313" key="9">
    <source>
        <dbReference type="Proteomes" id="UP000719267"/>
    </source>
</evidence>
<feature type="signal peptide" evidence="5">
    <location>
        <begin position="1"/>
        <end position="19"/>
    </location>
</feature>
<evidence type="ECO:0000256" key="4">
    <source>
        <dbReference type="RuleBase" id="RU003357"/>
    </source>
</evidence>
<dbReference type="PROSITE" id="PS01156">
    <property type="entry name" value="TONB_DEPENDENT_REC_2"/>
    <property type="match status" value="1"/>
</dbReference>
<dbReference type="Pfam" id="PF07715">
    <property type="entry name" value="Plug"/>
    <property type="match status" value="1"/>
</dbReference>
<feature type="chain" id="PRO_5046111603" evidence="5">
    <location>
        <begin position="20"/>
        <end position="837"/>
    </location>
</feature>